<feature type="coiled-coil region" evidence="1">
    <location>
        <begin position="20"/>
        <end position="47"/>
    </location>
</feature>
<dbReference type="HOGENOM" id="CLU_170429_0_0_6"/>
<organism evidence="3 4">
    <name type="scientific">Legionella micdadei</name>
    <name type="common">Tatlockia micdadei</name>
    <dbReference type="NCBI Taxonomy" id="451"/>
    <lineage>
        <taxon>Bacteria</taxon>
        <taxon>Pseudomonadati</taxon>
        <taxon>Pseudomonadota</taxon>
        <taxon>Gammaproteobacteria</taxon>
        <taxon>Legionellales</taxon>
        <taxon>Legionellaceae</taxon>
        <taxon>Legionella</taxon>
    </lineage>
</organism>
<gene>
    <name evidence="3" type="ORF">LMI_1693</name>
</gene>
<dbReference type="AlphaFoldDB" id="A0A098GEU6"/>
<sequence>MAMTNKKGSTEVSYSGDTRLALLEHTINDINKTLERFEKRFDRLEEKIDSQWGAMNSKIDSQSSSINSKIDGQNSSINSKIDSHYRTTINMLLGLYGGVIAVLVTAIGKAYHWF</sequence>
<dbReference type="KEGG" id="tmc:LMI_1693"/>
<keyword evidence="1" id="KW-0175">Coiled coil</keyword>
<keyword evidence="2" id="KW-0472">Membrane</keyword>
<keyword evidence="2" id="KW-0812">Transmembrane</keyword>
<dbReference type="EMBL" id="LN614830">
    <property type="protein sequence ID" value="CEG60989.1"/>
    <property type="molecule type" value="Genomic_DNA"/>
</dbReference>
<dbReference type="Proteomes" id="UP000032414">
    <property type="component" value="Chromosome I"/>
</dbReference>
<protein>
    <submittedName>
        <fullName evidence="3">Uncharacterized protein</fullName>
    </submittedName>
</protein>
<name>A0A098GEU6_LEGMI</name>
<evidence type="ECO:0000256" key="1">
    <source>
        <dbReference type="SAM" id="Coils"/>
    </source>
</evidence>
<reference evidence="4" key="1">
    <citation type="submission" date="2014-09" db="EMBL/GenBank/DDBJ databases">
        <authorList>
            <person name="Gomez-Valero L."/>
        </authorList>
    </citation>
    <scope>NUCLEOTIDE SEQUENCE [LARGE SCALE GENOMIC DNA]</scope>
    <source>
        <strain evidence="4">ATCC33218</strain>
    </source>
</reference>
<keyword evidence="2" id="KW-1133">Transmembrane helix</keyword>
<accession>A0A098GEU6</accession>
<evidence type="ECO:0000313" key="4">
    <source>
        <dbReference type="Proteomes" id="UP000032414"/>
    </source>
</evidence>
<feature type="transmembrane region" description="Helical" evidence="2">
    <location>
        <begin position="89"/>
        <end position="111"/>
    </location>
</feature>
<proteinExistence type="predicted"/>
<evidence type="ECO:0000313" key="3">
    <source>
        <dbReference type="EMBL" id="CEG60989.1"/>
    </source>
</evidence>
<evidence type="ECO:0000256" key="2">
    <source>
        <dbReference type="SAM" id="Phobius"/>
    </source>
</evidence>